<reference evidence="8" key="1">
    <citation type="submission" date="2025-08" db="UniProtKB">
        <authorList>
            <consortium name="Ensembl"/>
        </authorList>
    </citation>
    <scope>IDENTIFICATION</scope>
</reference>
<dbReference type="Pfam" id="PF06102">
    <property type="entry name" value="RRP36"/>
    <property type="match status" value="1"/>
</dbReference>
<feature type="region of interest" description="Disordered" evidence="7">
    <location>
        <begin position="256"/>
        <end position="286"/>
    </location>
</feature>
<sequence>MKKKQNHESSSDDDSDAERNFALFAEKQEAGAAGTRAASEQQEEEEEESVEEGEESDAEGEESEKEMEETEEEGEESEEEGEESDKEGEESDKEEAESGTEGEESDEAEADKGSNELRTSEDVQKELSHMSFEDLLKLQNKVGTKVYNKVRHGAETEPSAGRRKRLNKNRPMEVSAKRPAPFLRQVVSVKKTTLRDPRFDDLSGEYKPDIFEKTYSFINDIKHKEKELIKKKLMKTKSEKHKEKLQFLVKRMENQERARLSREQQRNRELEFKRAQRERANQGQAPRFIKNSEKKKLQLLEKYDGLKRSGKLDQFLTKRGRGTPGKTGGNCPHSRTRTHREAFTEHSKNMWGFSKADVVFKLFWSQFEMFSAKLIKGDLVKT</sequence>
<feature type="compositionally biased region" description="Basic and acidic residues" evidence="7">
    <location>
        <begin position="256"/>
        <end position="280"/>
    </location>
</feature>
<keyword evidence="9" id="KW-1185">Reference proteome</keyword>
<dbReference type="InterPro" id="IPR009292">
    <property type="entry name" value="RRP36"/>
</dbReference>
<comment type="subunit">
    <text evidence="6">Associates with 90S and pre-40S pre-ribosomal particles.</text>
</comment>
<keyword evidence="5 6" id="KW-0539">Nucleus</keyword>
<comment type="subcellular location">
    <subcellularLocation>
        <location evidence="1 6">Nucleus</location>
        <location evidence="1 6">Nucleolus</location>
    </subcellularLocation>
</comment>
<reference evidence="8" key="2">
    <citation type="submission" date="2025-09" db="UniProtKB">
        <authorList>
            <consortium name="Ensembl"/>
        </authorList>
    </citation>
    <scope>IDENTIFICATION</scope>
</reference>
<evidence type="ECO:0000256" key="7">
    <source>
        <dbReference type="SAM" id="MobiDB-lite"/>
    </source>
</evidence>
<evidence type="ECO:0000313" key="8">
    <source>
        <dbReference type="Ensembl" id="ENSNMLP00000012230.1"/>
    </source>
</evidence>
<proteinExistence type="inferred from homology"/>
<feature type="region of interest" description="Disordered" evidence="7">
    <location>
        <begin position="148"/>
        <end position="174"/>
    </location>
</feature>
<evidence type="ECO:0000256" key="6">
    <source>
        <dbReference type="RuleBase" id="RU368027"/>
    </source>
</evidence>
<dbReference type="Proteomes" id="UP000694523">
    <property type="component" value="Unplaced"/>
</dbReference>
<evidence type="ECO:0000256" key="2">
    <source>
        <dbReference type="ARBA" id="ARBA00009418"/>
    </source>
</evidence>
<accession>A0A8C6WJN2</accession>
<protein>
    <recommendedName>
        <fullName evidence="6">rRNA biogenesis protein RRP36</fullName>
    </recommendedName>
</protein>
<dbReference type="GO" id="GO:0030686">
    <property type="term" value="C:90S preribosome"/>
    <property type="evidence" value="ECO:0007669"/>
    <property type="project" value="TreeGrafter"/>
</dbReference>
<evidence type="ECO:0000256" key="3">
    <source>
        <dbReference type="ARBA" id="ARBA00022517"/>
    </source>
</evidence>
<keyword evidence="4 6" id="KW-0698">rRNA processing</keyword>
<feature type="compositionally biased region" description="Basic and acidic residues" evidence="7">
    <location>
        <begin position="1"/>
        <end position="10"/>
    </location>
</feature>
<feature type="region of interest" description="Disordered" evidence="7">
    <location>
        <begin position="1"/>
        <end position="126"/>
    </location>
</feature>
<name>A0A8C6WJN2_9GOBI</name>
<evidence type="ECO:0000313" key="9">
    <source>
        <dbReference type="Proteomes" id="UP000694523"/>
    </source>
</evidence>
<comment type="similarity">
    <text evidence="2 6">Belongs to the RRP36 family.</text>
</comment>
<feature type="region of interest" description="Disordered" evidence="7">
    <location>
        <begin position="317"/>
        <end position="336"/>
    </location>
</feature>
<feature type="compositionally biased region" description="Basic and acidic residues" evidence="7">
    <location>
        <begin position="110"/>
        <end position="126"/>
    </location>
</feature>
<dbReference type="GO" id="GO:0005730">
    <property type="term" value="C:nucleolus"/>
    <property type="evidence" value="ECO:0007669"/>
    <property type="project" value="UniProtKB-SubCell"/>
</dbReference>
<dbReference type="GO" id="GO:0000462">
    <property type="term" value="P:maturation of SSU-rRNA from tricistronic rRNA transcript (SSU-rRNA, 5.8S rRNA, LSU-rRNA)"/>
    <property type="evidence" value="ECO:0007669"/>
    <property type="project" value="TreeGrafter"/>
</dbReference>
<keyword evidence="6" id="KW-0687">Ribonucleoprotein</keyword>
<keyword evidence="3 6" id="KW-0690">Ribosome biogenesis</keyword>
<dbReference type="Ensembl" id="ENSNMLT00000013830.1">
    <property type="protein sequence ID" value="ENSNMLP00000012230.1"/>
    <property type="gene ID" value="ENSNMLG00000008327.1"/>
</dbReference>
<comment type="function">
    <text evidence="6">Component of the 90S pre-ribosome involved in the maturation of rRNAs. Required for early cleavages of the pre-RNAs in the 40S ribosomal subunit maturation pathway.</text>
</comment>
<feature type="compositionally biased region" description="Acidic residues" evidence="7">
    <location>
        <begin position="41"/>
        <end position="109"/>
    </location>
</feature>
<evidence type="ECO:0000256" key="4">
    <source>
        <dbReference type="ARBA" id="ARBA00022552"/>
    </source>
</evidence>
<dbReference type="PANTHER" id="PTHR21738:SF0">
    <property type="entry name" value="RIBOSOMAL RNA PROCESSING PROTEIN 36 HOMOLOG"/>
    <property type="match status" value="1"/>
</dbReference>
<evidence type="ECO:0000256" key="1">
    <source>
        <dbReference type="ARBA" id="ARBA00004604"/>
    </source>
</evidence>
<organism evidence="8 9">
    <name type="scientific">Neogobius melanostomus</name>
    <name type="common">round goby</name>
    <dbReference type="NCBI Taxonomy" id="47308"/>
    <lineage>
        <taxon>Eukaryota</taxon>
        <taxon>Metazoa</taxon>
        <taxon>Chordata</taxon>
        <taxon>Craniata</taxon>
        <taxon>Vertebrata</taxon>
        <taxon>Euteleostomi</taxon>
        <taxon>Actinopterygii</taxon>
        <taxon>Neopterygii</taxon>
        <taxon>Teleostei</taxon>
        <taxon>Neoteleostei</taxon>
        <taxon>Acanthomorphata</taxon>
        <taxon>Gobiaria</taxon>
        <taxon>Gobiiformes</taxon>
        <taxon>Gobioidei</taxon>
        <taxon>Gobiidae</taxon>
        <taxon>Benthophilinae</taxon>
        <taxon>Neogobiini</taxon>
        <taxon>Neogobius</taxon>
    </lineage>
</organism>
<dbReference type="AlphaFoldDB" id="A0A8C6WJN2"/>
<evidence type="ECO:0000256" key="5">
    <source>
        <dbReference type="ARBA" id="ARBA00023242"/>
    </source>
</evidence>
<dbReference type="PANTHER" id="PTHR21738">
    <property type="entry name" value="RIBOSOMAL RNA PROCESSING PROTEIN 36 HOMOLOG"/>
    <property type="match status" value="1"/>
</dbReference>